<evidence type="ECO:0000256" key="2">
    <source>
        <dbReference type="ARBA" id="ARBA00033306"/>
    </source>
</evidence>
<dbReference type="Proteomes" id="UP001359485">
    <property type="component" value="Unassembled WGS sequence"/>
</dbReference>
<dbReference type="PANTHER" id="PTHR34639">
    <property type="entry name" value="PROTEIN FLATTOP"/>
    <property type="match status" value="1"/>
</dbReference>
<comment type="similarity">
    <text evidence="1">Belongs to the Flattop family.</text>
</comment>
<feature type="region of interest" description="Disordered" evidence="3">
    <location>
        <begin position="451"/>
        <end position="470"/>
    </location>
</feature>
<feature type="compositionally biased region" description="Polar residues" evidence="3">
    <location>
        <begin position="619"/>
        <end position="629"/>
    </location>
</feature>
<sequence length="759" mass="85943">MKPNLNIIYIICKIHRQQCNVIQLWCTFFMTTTAGLPNSEANFPEVKKVKGPSGNLPDSMAYHFNANQYNDSYNPRLLGNWEYPKWYPDRPRQRYKSTKIIADDQGRLLEGIKRENAWGNYVGTWDLPKRITREYVKKLVAPPERLIKLWDKKKELQRGAKRPEQPTEPEESNQYLPVLDYSSPARRSFERRNESSSALDLRPHTTKLEPLVKPLESKQAVRPTSLDERIKNILESVEKKSEHNSLAREIFPEIKALPKHSREKDVLPSVTDSNGLSKFAEETNGYEKALNEHLNRYEEVCDDESGEERPPDLIQFDEAEPDVKMKQMPVVEKPHTPKAQIAKRYHEENLRHKPLPDVVDDPIYKALTSSGHDNPGGSLAVEGMPSAVGWKCYSVPGPTECSKLKVYRPKTALDGMKSQKDDRPKTGISKEQKKKRFLPIDLAICWDLKSDESSNETKKSPHIDGSNGSAAPAVFTMIRPRETLEDEQNAVTTWQAMSEKIPHSINEDNLANLPSQLENKQRTPQSATVNKDAIMTCIRTPATEKKGSPSPTSTNSISTNAAEYARQNPKTAWSEEDTGKALSNKLLQLQNTKRVDPTESRELSCSWDSLQANRKKLHQSTPNLSSVTQDCKDSTSTKTRQKVGPKGRQCSACGKLNSPPVDNRQEKVEFKAAFKAGVPQSESSNSGSTTMAKSYKAPKMRLPYAKKSYSIGTLVPPFSLWPESKGQDYPEHWRLASVYQHSYKPINTRKRPMLASVFQ</sequence>
<dbReference type="InterPro" id="IPR038797">
    <property type="entry name" value="Fltp"/>
</dbReference>
<dbReference type="Pfam" id="PF22611">
    <property type="entry name" value="CFAP126"/>
    <property type="match status" value="1"/>
</dbReference>
<feature type="compositionally biased region" description="Basic and acidic residues" evidence="3">
    <location>
        <begin position="451"/>
        <end position="462"/>
    </location>
</feature>
<keyword evidence="6" id="KW-1185">Reference proteome</keyword>
<evidence type="ECO:0000256" key="3">
    <source>
        <dbReference type="SAM" id="MobiDB-lite"/>
    </source>
</evidence>
<dbReference type="PANTHER" id="PTHR34639:SF1">
    <property type="entry name" value="PROTEIN FLATTOP"/>
    <property type="match status" value="1"/>
</dbReference>
<comment type="caution">
    <text evidence="5">The sequence shown here is derived from an EMBL/GenBank/DDBJ whole genome shotgun (WGS) entry which is preliminary data.</text>
</comment>
<feature type="region of interest" description="Disordered" evidence="3">
    <location>
        <begin position="541"/>
        <end position="560"/>
    </location>
</feature>
<evidence type="ECO:0000259" key="4">
    <source>
        <dbReference type="Pfam" id="PF16071"/>
    </source>
</evidence>
<feature type="compositionally biased region" description="Basic and acidic residues" evidence="3">
    <location>
        <begin position="155"/>
        <end position="165"/>
    </location>
</feature>
<name>A0ABR1BJ90_POLSC</name>
<dbReference type="Pfam" id="PF16071">
    <property type="entry name" value="DUF4812"/>
    <property type="match status" value="1"/>
</dbReference>
<proteinExistence type="inferred from homology"/>
<feature type="region of interest" description="Disordered" evidence="3">
    <location>
        <begin position="155"/>
        <end position="223"/>
    </location>
</feature>
<dbReference type="CDD" id="cd23705">
    <property type="entry name" value="Flattop"/>
    <property type="match status" value="1"/>
</dbReference>
<gene>
    <name evidence="5" type="ORF">RUM44_013992</name>
</gene>
<dbReference type="EMBL" id="JAWJWF010000001">
    <property type="protein sequence ID" value="KAK6642269.1"/>
    <property type="molecule type" value="Genomic_DNA"/>
</dbReference>
<evidence type="ECO:0000256" key="1">
    <source>
        <dbReference type="ARBA" id="ARBA00009887"/>
    </source>
</evidence>
<feature type="domain" description="DUF4812" evidence="4">
    <location>
        <begin position="698"/>
        <end position="759"/>
    </location>
</feature>
<protein>
    <recommendedName>
        <fullName evidence="2">Cilia- and flagella-associated protein 126</fullName>
    </recommendedName>
</protein>
<evidence type="ECO:0000313" key="6">
    <source>
        <dbReference type="Proteomes" id="UP001359485"/>
    </source>
</evidence>
<feature type="compositionally biased region" description="Low complexity" evidence="3">
    <location>
        <begin position="548"/>
        <end position="560"/>
    </location>
</feature>
<feature type="region of interest" description="Disordered" evidence="3">
    <location>
        <begin position="616"/>
        <end position="646"/>
    </location>
</feature>
<dbReference type="InterPro" id="IPR032084">
    <property type="entry name" value="DUF4812"/>
</dbReference>
<accession>A0ABR1BJ90</accession>
<evidence type="ECO:0000313" key="5">
    <source>
        <dbReference type="EMBL" id="KAK6642269.1"/>
    </source>
</evidence>
<organism evidence="5 6">
    <name type="scientific">Polyplax serrata</name>
    <name type="common">Common mouse louse</name>
    <dbReference type="NCBI Taxonomy" id="468196"/>
    <lineage>
        <taxon>Eukaryota</taxon>
        <taxon>Metazoa</taxon>
        <taxon>Ecdysozoa</taxon>
        <taxon>Arthropoda</taxon>
        <taxon>Hexapoda</taxon>
        <taxon>Insecta</taxon>
        <taxon>Pterygota</taxon>
        <taxon>Neoptera</taxon>
        <taxon>Paraneoptera</taxon>
        <taxon>Psocodea</taxon>
        <taxon>Troctomorpha</taxon>
        <taxon>Phthiraptera</taxon>
        <taxon>Anoplura</taxon>
        <taxon>Polyplacidae</taxon>
        <taxon>Polyplax</taxon>
    </lineage>
</organism>
<reference evidence="5 6" key="1">
    <citation type="submission" date="2023-09" db="EMBL/GenBank/DDBJ databases">
        <title>Genomes of two closely related lineages of the louse Polyplax serrata with different host specificities.</title>
        <authorList>
            <person name="Martinu J."/>
            <person name="Tarabai H."/>
            <person name="Stefka J."/>
            <person name="Hypsa V."/>
        </authorList>
    </citation>
    <scope>NUCLEOTIDE SEQUENCE [LARGE SCALE GENOMIC DNA]</scope>
    <source>
        <strain evidence="5">98ZLc_SE</strain>
    </source>
</reference>